<dbReference type="GO" id="GO:0043130">
    <property type="term" value="F:ubiquitin binding"/>
    <property type="evidence" value="ECO:0007669"/>
    <property type="project" value="TreeGrafter"/>
</dbReference>
<dbReference type="InterPro" id="IPR044066">
    <property type="entry name" value="TRIAD_supradom"/>
</dbReference>
<sequence length="572" mass="64592">MDSDDEYFYNNFIDSSSLDDAGGPSRVLHIKEGCRFKIGFSGFQKCMVALRMLAYGTVADSWDEYLRMFESTCEVDMHLSEPVVADIERLMELSEARGWSGFWAEQTRKKKENIFHRVKFVKFAVNLLSVSSSAWSVYGAAVPQRGCRGHLERQARRGCVRVLPNQTHQVPTYVQEECLAHNFISAGKFEVLISVLYAGVSYNYEKTENGIFRVRLTANATKTIADLRRPLEILMKGKTIDHPDLTLSAVQMLLSRDGVAHLKSIEQETDLMKKTVENFGVDLEGFKTVMPSVKVELHKHRHILKVWGSKEDKRRVEGMISELITSVKHNVPVHLPSENVGGSKDDNQRVADNELSMDACAICLCETEDPFKLESCGHIFCRACLVDQCEVATKSYDGFPVCCLKTGCKKPFLIVDLKYLVSNEKLEDLFSASLRAFVASRAGIYRFCPTPDCRSIYQVAAPDAETKPFVCGACYVEICTKCHLEYHPFISCEAYREYKEDPDATLLEWRKGKENVKNCPSCGYTVEKAEGCNHVECRCGCHICWACLANFKSSEECYGHLRSAHQSFVDIV</sequence>
<dbReference type="GO" id="GO:0097039">
    <property type="term" value="P:protein linear polyubiquitination"/>
    <property type="evidence" value="ECO:0007669"/>
    <property type="project" value="TreeGrafter"/>
</dbReference>
<dbReference type="InterPro" id="IPR002867">
    <property type="entry name" value="IBR_dom"/>
</dbReference>
<evidence type="ECO:0000256" key="2">
    <source>
        <dbReference type="ARBA" id="ARBA00022679"/>
    </source>
</evidence>
<evidence type="ECO:0000256" key="3">
    <source>
        <dbReference type="ARBA" id="ARBA00022723"/>
    </source>
</evidence>
<dbReference type="InterPro" id="IPR056245">
    <property type="entry name" value="KH_DEAH11/12"/>
</dbReference>
<dbReference type="InterPro" id="IPR056246">
    <property type="entry name" value="KH_DEAH11/12_1st"/>
</dbReference>
<reference evidence="8" key="1">
    <citation type="submission" date="2015-06" db="UniProtKB">
        <authorList>
            <consortium name="EnsemblPlants"/>
        </authorList>
    </citation>
    <scope>IDENTIFICATION</scope>
</reference>
<dbReference type="PROSITE" id="PS51873">
    <property type="entry name" value="TRIAD"/>
    <property type="match status" value="1"/>
</dbReference>
<keyword evidence="5" id="KW-0863">Zinc-finger</keyword>
<keyword evidence="4" id="KW-0677">Repeat</keyword>
<name>R7W0F3_AEGTA</name>
<keyword evidence="3" id="KW-0479">Metal-binding</keyword>
<keyword evidence="6" id="KW-0833">Ubl conjugation pathway</keyword>
<evidence type="ECO:0000256" key="4">
    <source>
        <dbReference type="ARBA" id="ARBA00022737"/>
    </source>
</evidence>
<evidence type="ECO:0000256" key="1">
    <source>
        <dbReference type="ARBA" id="ARBA00004906"/>
    </source>
</evidence>
<dbReference type="GO" id="GO:0043161">
    <property type="term" value="P:proteasome-mediated ubiquitin-dependent protein catabolic process"/>
    <property type="evidence" value="ECO:0007669"/>
    <property type="project" value="TreeGrafter"/>
</dbReference>
<dbReference type="EnsemblPlants" id="EMT02418">
    <property type="protein sequence ID" value="EMT02418"/>
    <property type="gene ID" value="F775_01508"/>
</dbReference>
<dbReference type="PANTHER" id="PTHR22770:SF13">
    <property type="entry name" value="RING-TYPE DOMAIN-CONTAINING PROTEIN"/>
    <property type="match status" value="1"/>
</dbReference>
<dbReference type="Gene3D" id="1.20.120.1750">
    <property type="match status" value="1"/>
</dbReference>
<keyword evidence="2" id="KW-0808">Transferase</keyword>
<dbReference type="CDD" id="cd22585">
    <property type="entry name" value="Rcat_RBR_DEAH12-like"/>
    <property type="match status" value="1"/>
</dbReference>
<dbReference type="InterPro" id="IPR017907">
    <property type="entry name" value="Znf_RING_CS"/>
</dbReference>
<dbReference type="GO" id="GO:0004842">
    <property type="term" value="F:ubiquitin-protein transferase activity"/>
    <property type="evidence" value="ECO:0007669"/>
    <property type="project" value="TreeGrafter"/>
</dbReference>
<protein>
    <submittedName>
        <fullName evidence="8">RBR-type E3 ubiquitin transferase</fullName>
    </submittedName>
</protein>
<dbReference type="ExpressionAtlas" id="R7W0F3">
    <property type="expression patterns" value="baseline"/>
</dbReference>
<dbReference type="Pfam" id="PF24471">
    <property type="entry name" value="KH_DEAH11"/>
    <property type="match status" value="1"/>
</dbReference>
<dbReference type="GO" id="GO:0000151">
    <property type="term" value="C:ubiquitin ligase complex"/>
    <property type="evidence" value="ECO:0007669"/>
    <property type="project" value="TreeGrafter"/>
</dbReference>
<dbReference type="InterPro" id="IPR001841">
    <property type="entry name" value="Znf_RING"/>
</dbReference>
<dbReference type="InterPro" id="IPR013083">
    <property type="entry name" value="Znf_RING/FYVE/PHD"/>
</dbReference>
<dbReference type="CDD" id="cd20335">
    <property type="entry name" value="BRcat_RBR"/>
    <property type="match status" value="1"/>
</dbReference>
<dbReference type="PANTHER" id="PTHR22770">
    <property type="entry name" value="UBIQUITIN CONJUGATING ENZYME 7 INTERACTING PROTEIN-RELATED"/>
    <property type="match status" value="1"/>
</dbReference>
<keyword evidence="7" id="KW-0862">Zinc</keyword>
<dbReference type="SMART" id="SM00184">
    <property type="entry name" value="RING"/>
    <property type="match status" value="1"/>
</dbReference>
<dbReference type="InterPro" id="IPR051628">
    <property type="entry name" value="LUBAC_E3_Ligases"/>
</dbReference>
<dbReference type="PROSITE" id="PS50089">
    <property type="entry name" value="ZF_RING_2"/>
    <property type="match status" value="1"/>
</dbReference>
<dbReference type="Gene3D" id="3.30.40.10">
    <property type="entry name" value="Zinc/RING finger domain, C3HC4 (zinc finger)"/>
    <property type="match status" value="1"/>
</dbReference>
<evidence type="ECO:0000256" key="5">
    <source>
        <dbReference type="ARBA" id="ARBA00022771"/>
    </source>
</evidence>
<dbReference type="SMART" id="SM00647">
    <property type="entry name" value="IBR"/>
    <property type="match status" value="2"/>
</dbReference>
<evidence type="ECO:0000256" key="6">
    <source>
        <dbReference type="ARBA" id="ARBA00022786"/>
    </source>
</evidence>
<dbReference type="PROSITE" id="PS00518">
    <property type="entry name" value="ZF_RING_1"/>
    <property type="match status" value="1"/>
</dbReference>
<dbReference type="FunFam" id="1.20.120.1750:FF:000020">
    <property type="entry name" value="ATP-dependent RNA helicase DEAH12 chloroplastic"/>
    <property type="match status" value="1"/>
</dbReference>
<accession>R7W0F3</accession>
<dbReference type="Pfam" id="PF01485">
    <property type="entry name" value="IBR"/>
    <property type="match status" value="2"/>
</dbReference>
<dbReference type="AlphaFoldDB" id="R7W0F3"/>
<proteinExistence type="predicted"/>
<evidence type="ECO:0000256" key="7">
    <source>
        <dbReference type="ARBA" id="ARBA00022833"/>
    </source>
</evidence>
<evidence type="ECO:0000313" key="8">
    <source>
        <dbReference type="EnsemblPlants" id="EMT02418"/>
    </source>
</evidence>
<comment type="pathway">
    <text evidence="1">Protein modification; protein ubiquitination.</text>
</comment>
<organism evidence="8">
    <name type="scientific">Aegilops tauschii</name>
    <name type="common">Tausch's goatgrass</name>
    <name type="synonym">Aegilops squarrosa</name>
    <dbReference type="NCBI Taxonomy" id="37682"/>
    <lineage>
        <taxon>Eukaryota</taxon>
        <taxon>Viridiplantae</taxon>
        <taxon>Streptophyta</taxon>
        <taxon>Embryophyta</taxon>
        <taxon>Tracheophyta</taxon>
        <taxon>Spermatophyta</taxon>
        <taxon>Magnoliopsida</taxon>
        <taxon>Liliopsida</taxon>
        <taxon>Poales</taxon>
        <taxon>Poaceae</taxon>
        <taxon>BOP clade</taxon>
        <taxon>Pooideae</taxon>
        <taxon>Triticodae</taxon>
        <taxon>Triticeae</taxon>
        <taxon>Triticinae</taxon>
        <taxon>Aegilops</taxon>
    </lineage>
</organism>
<dbReference type="Pfam" id="PF24638">
    <property type="entry name" value="KH_DEAH11_1st"/>
    <property type="match status" value="1"/>
</dbReference>
<dbReference type="GO" id="GO:0008270">
    <property type="term" value="F:zinc ion binding"/>
    <property type="evidence" value="ECO:0007669"/>
    <property type="project" value="UniProtKB-KW"/>
</dbReference>
<dbReference type="SUPFAM" id="SSF57850">
    <property type="entry name" value="RING/U-box"/>
    <property type="match status" value="3"/>
</dbReference>